<organism evidence="1 2">
    <name type="scientific">Hymenobacter perfusus</name>
    <dbReference type="NCBI Taxonomy" id="1236770"/>
    <lineage>
        <taxon>Bacteria</taxon>
        <taxon>Pseudomonadati</taxon>
        <taxon>Bacteroidota</taxon>
        <taxon>Cytophagia</taxon>
        <taxon>Cytophagales</taxon>
        <taxon>Hymenobacteraceae</taxon>
        <taxon>Hymenobacter</taxon>
    </lineage>
</organism>
<dbReference type="Proteomes" id="UP000270291">
    <property type="component" value="Unassembled WGS sequence"/>
</dbReference>
<proteinExistence type="predicted"/>
<evidence type="ECO:0000313" key="2">
    <source>
        <dbReference type="Proteomes" id="UP000270291"/>
    </source>
</evidence>
<evidence type="ECO:0000313" key="1">
    <source>
        <dbReference type="EMBL" id="RSK44690.1"/>
    </source>
</evidence>
<dbReference type="EMBL" id="RWIU01000002">
    <property type="protein sequence ID" value="RSK44690.1"/>
    <property type="molecule type" value="Genomic_DNA"/>
</dbReference>
<gene>
    <name evidence="1" type="ORF">EI293_09270</name>
</gene>
<dbReference type="RefSeq" id="WP_125436842.1">
    <property type="nucleotide sequence ID" value="NZ_RWIU01000002.1"/>
</dbReference>
<sequence length="92" mass="10671">MAQFTEEYKRNAPFKMRVYFTHVKPGSAGQFDMYGFYTSGRYQVADPTGYALKQLKREAEEMGARIARAIIYDNQASGKPEYTRLEKGVWTR</sequence>
<accession>A0A3R9NYG2</accession>
<name>A0A3R9NYG2_9BACT</name>
<protein>
    <submittedName>
        <fullName evidence="1">Uncharacterized protein</fullName>
    </submittedName>
</protein>
<dbReference type="OrthoDB" id="885013at2"/>
<keyword evidence="2" id="KW-1185">Reference proteome</keyword>
<dbReference type="AlphaFoldDB" id="A0A3R9NYG2"/>
<reference evidence="1 2" key="1">
    <citation type="submission" date="2018-12" db="EMBL/GenBank/DDBJ databases">
        <authorList>
            <person name="Feng G."/>
            <person name="Zhu H."/>
        </authorList>
    </citation>
    <scope>NUCLEOTIDE SEQUENCE [LARGE SCALE GENOMIC DNA]</scope>
    <source>
        <strain evidence="1 2">LMG 26000</strain>
    </source>
</reference>
<comment type="caution">
    <text evidence="1">The sequence shown here is derived from an EMBL/GenBank/DDBJ whole genome shotgun (WGS) entry which is preliminary data.</text>
</comment>